<feature type="compositionally biased region" description="Low complexity" evidence="2">
    <location>
        <begin position="333"/>
        <end position="342"/>
    </location>
</feature>
<name>T1D2B6_9DIPT</name>
<feature type="region of interest" description="Disordered" evidence="2">
    <location>
        <begin position="333"/>
        <end position="381"/>
    </location>
</feature>
<evidence type="ECO:0000313" key="3">
    <source>
        <dbReference type="EMBL" id="JAA93174.1"/>
    </source>
</evidence>
<keyword evidence="1" id="KW-0175">Coiled coil</keyword>
<feature type="coiled-coil region" evidence="1">
    <location>
        <begin position="8"/>
        <end position="35"/>
    </location>
</feature>
<dbReference type="AlphaFoldDB" id="T1D2B6"/>
<sequence>ELSLSKNNKKMAEQLAQILSRLTALEKANEKEEEIDYSDPVLIYLNDDGTPADSSVIEKIPDLIKDIPEFKGNPDQLHIWIRDVDALLVHAYQPSDASTVDQKNKFYAICTTIRRKIRGEANNALVNSDVNINWNKIKDTLLDYYGEKRDLTTLDYQLMNCQQKGRTLEVFFDEINRLLSLIANQIKMNTIYKHPEASKAMLGMYNNKAIDAFARGLDGEVSVHLRNKDVKSLAAAYSYCISYQNTEYRKYLAKPNQVPNNISRNILSNPQIKKPYQNFDYQNQYSPPLPPLPPRKQLQQPPFRPVFQPQQFQQKPFVQPQQFQQKPFIQPQQFQQKPFVQPKQPPFSQPQQVQQSPSQRFKVPYQQPQSSTQKPIPMDVDPSIRTKQINYTNRPQNYHINPEEDPDTEQYAEQLEYFSEDPSLERYWQTINYQSSYEENDDNAELNFLE</sequence>
<accession>T1D2B6</accession>
<proteinExistence type="evidence at transcript level"/>
<organism evidence="3">
    <name type="scientific">Psorophora albipes</name>
    <dbReference type="NCBI Taxonomy" id="869069"/>
    <lineage>
        <taxon>Eukaryota</taxon>
        <taxon>Metazoa</taxon>
        <taxon>Ecdysozoa</taxon>
        <taxon>Arthropoda</taxon>
        <taxon>Hexapoda</taxon>
        <taxon>Insecta</taxon>
        <taxon>Pterygota</taxon>
        <taxon>Neoptera</taxon>
        <taxon>Endopterygota</taxon>
        <taxon>Diptera</taxon>
        <taxon>Nematocera</taxon>
        <taxon>Culicoidea</taxon>
        <taxon>Culicidae</taxon>
        <taxon>Culicinae</taxon>
        <taxon>Aedini</taxon>
        <taxon>Psorophora</taxon>
    </lineage>
</organism>
<reference evidence="3" key="1">
    <citation type="journal article" date="2013" name="BMC Genomics">
        <title>A deep insight into the sialotranscriptome of the mosquito, Psorophora albipes.</title>
        <authorList>
            <person name="Chagas A.C."/>
            <person name="Calvo E."/>
            <person name="Rios-Velasquez C.M."/>
            <person name="Pessoa F.A."/>
            <person name="Medeiros J.F."/>
            <person name="Ribeiro J.M."/>
        </authorList>
    </citation>
    <scope>NUCLEOTIDE SEQUENCE</scope>
</reference>
<feature type="non-terminal residue" evidence="3">
    <location>
        <position position="1"/>
    </location>
</feature>
<evidence type="ECO:0000256" key="1">
    <source>
        <dbReference type="SAM" id="Coils"/>
    </source>
</evidence>
<protein>
    <submittedName>
        <fullName evidence="3">Putative gag gypsy</fullName>
    </submittedName>
</protein>
<feature type="compositionally biased region" description="Low complexity" evidence="2">
    <location>
        <begin position="349"/>
        <end position="361"/>
    </location>
</feature>
<evidence type="ECO:0000256" key="2">
    <source>
        <dbReference type="SAM" id="MobiDB-lite"/>
    </source>
</evidence>
<dbReference type="EMBL" id="GALA01001678">
    <property type="protein sequence ID" value="JAA93174.1"/>
    <property type="molecule type" value="mRNA"/>
</dbReference>
<feature type="region of interest" description="Disordered" evidence="2">
    <location>
        <begin position="279"/>
        <end position="302"/>
    </location>
</feature>